<proteinExistence type="predicted"/>
<feature type="domain" description="Aminotransferase-like plant mobile" evidence="2">
    <location>
        <begin position="103"/>
        <end position="218"/>
    </location>
</feature>
<evidence type="ECO:0000313" key="3">
    <source>
        <dbReference type="EMBL" id="KAE8679130.1"/>
    </source>
</evidence>
<dbReference type="GO" id="GO:0010073">
    <property type="term" value="P:meristem maintenance"/>
    <property type="evidence" value="ECO:0007669"/>
    <property type="project" value="InterPro"/>
</dbReference>
<dbReference type="InterPro" id="IPR044824">
    <property type="entry name" value="MAIN-like"/>
</dbReference>
<evidence type="ECO:0000313" key="4">
    <source>
        <dbReference type="Proteomes" id="UP000436088"/>
    </source>
</evidence>
<feature type="compositionally biased region" description="Basic and acidic residues" evidence="1">
    <location>
        <begin position="501"/>
        <end position="520"/>
    </location>
</feature>
<comment type="caution">
    <text evidence="3">The sequence shown here is derived from an EMBL/GenBank/DDBJ whole genome shotgun (WGS) entry which is preliminary data.</text>
</comment>
<keyword evidence="3" id="KW-0418">Kinase</keyword>
<feature type="compositionally biased region" description="Polar residues" evidence="1">
    <location>
        <begin position="452"/>
        <end position="465"/>
    </location>
</feature>
<dbReference type="Pfam" id="PF10536">
    <property type="entry name" value="PMD"/>
    <property type="match status" value="2"/>
</dbReference>
<evidence type="ECO:0000256" key="1">
    <source>
        <dbReference type="SAM" id="MobiDB-lite"/>
    </source>
</evidence>
<keyword evidence="3" id="KW-0808">Transferase</keyword>
<feature type="domain" description="Aminotransferase-like plant mobile" evidence="2">
    <location>
        <begin position="322"/>
        <end position="386"/>
    </location>
</feature>
<dbReference type="AlphaFoldDB" id="A0A6A2Y4X7"/>
<protein>
    <submittedName>
        <fullName evidence="3">Kinase superfamily protein isoform 1</fullName>
    </submittedName>
</protein>
<name>A0A6A2Y4X7_HIBSY</name>
<gene>
    <name evidence="3" type="ORF">F3Y22_tig00111402pilonHSYRG00861</name>
</gene>
<reference evidence="3" key="1">
    <citation type="submission" date="2019-09" db="EMBL/GenBank/DDBJ databases">
        <title>Draft genome information of white flower Hibiscus syriacus.</title>
        <authorList>
            <person name="Kim Y.-M."/>
        </authorList>
    </citation>
    <scope>NUCLEOTIDE SEQUENCE [LARGE SCALE GENOMIC DNA]</scope>
    <source>
        <strain evidence="3">YM2019G1</strain>
    </source>
</reference>
<sequence>MAEPAGNENEAIVEEREGLMVSLFANGKPYLRTAHFLKPTLSSIDEQIPELFPLSFSSLPYSFQPKEWPLQIKFVGWINPIKAWVFWVNTMRPMYQPIWEKAGIFEAIMSSTCSIKRYHDLVFGLAEKWNPKTNTFFFPWGETTISLEDVMILGGYSIVGFPVTFSGDGLQLKEAEDKLVAEHKKIRGGASRRTSLTEWMDYFTGSGLDIEHEAFLSWGQVVALGPAVSASIYKDLTLLKETNVGLARFNGPVSRIMVCSPMKLVQLWAWERFPALQPRPKVIQEFDPRSARWNDVEIVKVENVRMVLDSAGENFDWRPYAKQYLPHRVAMQFGIDQDVPSHVARSNVSPGIAWKNYLRPLSGTKLYIPSRFFEPDITVRYSEWWKVSMMVQQDVIKGIVQRKRNSRKRPKRIPWVKARKGENQASVPSGFPAKFIIVKPKPFVDEPETQAFEESNQKSSVTTRPSGHDNCSPDKAQGLSPSGVDNGGSVKTKFSVTPTEKAIHSEVHNEEPARLGRESTENELEFLPYSKDSISMNGESNTFMEANMIATGLEARVAGIERVVSKLKAAQKHMVI</sequence>
<dbReference type="PANTHER" id="PTHR46033">
    <property type="entry name" value="PROTEIN MAIN-LIKE 2"/>
    <property type="match status" value="1"/>
</dbReference>
<dbReference type="Proteomes" id="UP000436088">
    <property type="component" value="Unassembled WGS sequence"/>
</dbReference>
<dbReference type="PANTHER" id="PTHR46033:SF77">
    <property type="entry name" value="SERINE_THREONINE-PROTEIN PHOSPHATASE 7 LONG FORM HOMOLOG"/>
    <property type="match status" value="1"/>
</dbReference>
<feature type="region of interest" description="Disordered" evidence="1">
    <location>
        <begin position="448"/>
        <end position="520"/>
    </location>
</feature>
<feature type="region of interest" description="Disordered" evidence="1">
    <location>
        <begin position="402"/>
        <end position="427"/>
    </location>
</feature>
<dbReference type="EMBL" id="VEPZ02001331">
    <property type="protein sequence ID" value="KAE8679130.1"/>
    <property type="molecule type" value="Genomic_DNA"/>
</dbReference>
<accession>A0A6A2Y4X7</accession>
<dbReference type="InterPro" id="IPR019557">
    <property type="entry name" value="AminoTfrase-like_pln_mobile"/>
</dbReference>
<evidence type="ECO:0000259" key="2">
    <source>
        <dbReference type="Pfam" id="PF10536"/>
    </source>
</evidence>
<organism evidence="3 4">
    <name type="scientific">Hibiscus syriacus</name>
    <name type="common">Rose of Sharon</name>
    <dbReference type="NCBI Taxonomy" id="106335"/>
    <lineage>
        <taxon>Eukaryota</taxon>
        <taxon>Viridiplantae</taxon>
        <taxon>Streptophyta</taxon>
        <taxon>Embryophyta</taxon>
        <taxon>Tracheophyta</taxon>
        <taxon>Spermatophyta</taxon>
        <taxon>Magnoliopsida</taxon>
        <taxon>eudicotyledons</taxon>
        <taxon>Gunneridae</taxon>
        <taxon>Pentapetalae</taxon>
        <taxon>rosids</taxon>
        <taxon>malvids</taxon>
        <taxon>Malvales</taxon>
        <taxon>Malvaceae</taxon>
        <taxon>Malvoideae</taxon>
        <taxon>Hibiscus</taxon>
    </lineage>
</organism>
<keyword evidence="4" id="KW-1185">Reference proteome</keyword>
<feature type="compositionally biased region" description="Basic residues" evidence="1">
    <location>
        <begin position="402"/>
        <end position="418"/>
    </location>
</feature>
<dbReference type="GO" id="GO:0016301">
    <property type="term" value="F:kinase activity"/>
    <property type="evidence" value="ECO:0007669"/>
    <property type="project" value="UniProtKB-KW"/>
</dbReference>